<evidence type="ECO:0000313" key="3">
    <source>
        <dbReference type="Proteomes" id="UP000269573"/>
    </source>
</evidence>
<comment type="caution">
    <text evidence="2">The sequence shown here is derived from an EMBL/GenBank/DDBJ whole genome shotgun (WGS) entry which is preliminary data.</text>
</comment>
<keyword evidence="1" id="KW-1133">Transmembrane helix</keyword>
<accession>A0A3M8D286</accession>
<keyword evidence="1" id="KW-0812">Transmembrane</keyword>
<proteinExistence type="predicted"/>
<feature type="transmembrane region" description="Helical" evidence="1">
    <location>
        <begin position="28"/>
        <end position="47"/>
    </location>
</feature>
<protein>
    <submittedName>
        <fullName evidence="2">Uncharacterized protein</fullName>
    </submittedName>
</protein>
<name>A0A3M8D286_9BACL</name>
<gene>
    <name evidence="2" type="ORF">EDM59_21480</name>
</gene>
<reference evidence="2 3" key="1">
    <citation type="submission" date="2018-10" db="EMBL/GenBank/DDBJ databases">
        <title>Phylogenomics of Brevibacillus.</title>
        <authorList>
            <person name="Dunlap C."/>
        </authorList>
    </citation>
    <scope>NUCLEOTIDE SEQUENCE [LARGE SCALE GENOMIC DNA]</scope>
    <source>
        <strain evidence="2 3">JCM 15774</strain>
    </source>
</reference>
<feature type="transmembrane region" description="Helical" evidence="1">
    <location>
        <begin position="53"/>
        <end position="72"/>
    </location>
</feature>
<evidence type="ECO:0000313" key="2">
    <source>
        <dbReference type="EMBL" id="RNB82194.1"/>
    </source>
</evidence>
<dbReference type="Proteomes" id="UP000269573">
    <property type="component" value="Unassembled WGS sequence"/>
</dbReference>
<dbReference type="AlphaFoldDB" id="A0A3M8D286"/>
<dbReference type="RefSeq" id="WP_122925512.1">
    <property type="nucleotide sequence ID" value="NZ_RHHU01000013.1"/>
</dbReference>
<organism evidence="2 3">
    <name type="scientific">Brevibacillus nitrificans</name>
    <dbReference type="NCBI Taxonomy" id="651560"/>
    <lineage>
        <taxon>Bacteria</taxon>
        <taxon>Bacillati</taxon>
        <taxon>Bacillota</taxon>
        <taxon>Bacilli</taxon>
        <taxon>Bacillales</taxon>
        <taxon>Paenibacillaceae</taxon>
        <taxon>Brevibacillus</taxon>
    </lineage>
</organism>
<evidence type="ECO:0000256" key="1">
    <source>
        <dbReference type="SAM" id="Phobius"/>
    </source>
</evidence>
<sequence>MNVPQKCPKCPKCGSKKIDFTESINRRLYTILYALVLVVLGWIGIVMKGTPVIFLFLGLMGAFVLFAIRLSLEKRKVIKCLCLDCGERWQTLPNPTENTAR</sequence>
<keyword evidence="1" id="KW-0472">Membrane</keyword>
<dbReference type="EMBL" id="RHHU01000013">
    <property type="protein sequence ID" value="RNB82194.1"/>
    <property type="molecule type" value="Genomic_DNA"/>
</dbReference>
<keyword evidence="3" id="KW-1185">Reference proteome</keyword>